<evidence type="ECO:0000313" key="3">
    <source>
        <dbReference type="Proteomes" id="UP000335636"/>
    </source>
</evidence>
<feature type="compositionally biased region" description="Low complexity" evidence="1">
    <location>
        <begin position="81"/>
        <end position="95"/>
    </location>
</feature>
<name>A0A5E4A434_MARMO</name>
<dbReference type="Proteomes" id="UP000335636">
    <property type="component" value="Unassembled WGS sequence"/>
</dbReference>
<sequence length="161" mass="16685">MPLPVPLPDSKTLESFAVSASLTTAVPLRLWDLKICLIPDYQGDYYAPGSNYDFFAHGPPSQAQSPADSSFLAASGPGSTPLGALEPPLAGPHAADNPRFTDMISHPDTPSPEPGLPGALHPMPGEVFSGGPSPPFPMSGTSGYSGPLSHPNPELNEAAVW</sequence>
<evidence type="ECO:0000313" key="2">
    <source>
        <dbReference type="EMBL" id="VTJ51755.1"/>
    </source>
</evidence>
<dbReference type="AlphaFoldDB" id="A0A5E4A434"/>
<comment type="caution">
    <text evidence="2">The sequence shown here is derived from an EMBL/GenBank/DDBJ whole genome shotgun (WGS) entry which is preliminary data.</text>
</comment>
<organism evidence="2 3">
    <name type="scientific">Marmota monax</name>
    <name type="common">Woodchuck</name>
    <dbReference type="NCBI Taxonomy" id="9995"/>
    <lineage>
        <taxon>Eukaryota</taxon>
        <taxon>Metazoa</taxon>
        <taxon>Chordata</taxon>
        <taxon>Craniata</taxon>
        <taxon>Vertebrata</taxon>
        <taxon>Euteleostomi</taxon>
        <taxon>Mammalia</taxon>
        <taxon>Eutheria</taxon>
        <taxon>Euarchontoglires</taxon>
        <taxon>Glires</taxon>
        <taxon>Rodentia</taxon>
        <taxon>Sciuromorpha</taxon>
        <taxon>Sciuridae</taxon>
        <taxon>Xerinae</taxon>
        <taxon>Marmotini</taxon>
        <taxon>Marmota</taxon>
    </lineage>
</organism>
<evidence type="ECO:0000256" key="1">
    <source>
        <dbReference type="SAM" id="MobiDB-lite"/>
    </source>
</evidence>
<gene>
    <name evidence="2" type="ORF">MONAX_5E017356</name>
</gene>
<dbReference type="EMBL" id="CABDUW010000008">
    <property type="protein sequence ID" value="VTJ51755.1"/>
    <property type="molecule type" value="Genomic_DNA"/>
</dbReference>
<keyword evidence="3" id="KW-1185">Reference proteome</keyword>
<accession>A0A5E4A434</accession>
<protein>
    <submittedName>
        <fullName evidence="2">Uncharacterized protein</fullName>
    </submittedName>
</protein>
<proteinExistence type="predicted"/>
<feature type="compositionally biased region" description="Low complexity" evidence="1">
    <location>
        <begin position="59"/>
        <end position="70"/>
    </location>
</feature>
<feature type="region of interest" description="Disordered" evidence="1">
    <location>
        <begin position="57"/>
        <end position="161"/>
    </location>
</feature>
<reference evidence="2" key="1">
    <citation type="submission" date="2019-04" db="EMBL/GenBank/DDBJ databases">
        <authorList>
            <person name="Alioto T."/>
            <person name="Alioto T."/>
        </authorList>
    </citation>
    <scope>NUCLEOTIDE SEQUENCE [LARGE SCALE GENOMIC DNA]</scope>
</reference>